<gene>
    <name evidence="3" type="ORF">F6V30_01095</name>
</gene>
<dbReference type="PANTHER" id="PTHR46268">
    <property type="entry name" value="STRESS RESPONSE PROTEIN NHAX"/>
    <property type="match status" value="1"/>
</dbReference>
<dbReference type="Gene3D" id="3.40.50.620">
    <property type="entry name" value="HUPs"/>
    <property type="match status" value="1"/>
</dbReference>
<dbReference type="Proteomes" id="UP000798046">
    <property type="component" value="Unassembled WGS sequence"/>
</dbReference>
<comment type="caution">
    <text evidence="3">The sequence shown here is derived from an EMBL/GenBank/DDBJ whole genome shotgun (WGS) entry which is preliminary data.</text>
</comment>
<evidence type="ECO:0000313" key="3">
    <source>
        <dbReference type="EMBL" id="KAB0671217.1"/>
    </source>
</evidence>
<accession>A0ABQ6TR69</accession>
<dbReference type="InterPro" id="IPR006016">
    <property type="entry name" value="UspA"/>
</dbReference>
<reference evidence="3 4" key="1">
    <citation type="journal article" date="2020" name="Microorganisms">
        <title>Description of Three Novel Members in the Family Geobacteraceae, Oryzomonas japonicum gen. nov., sp. nov., Oryzomonas sagensis sp. nov., and Oryzomonas ruber sp. nov.</title>
        <authorList>
            <person name="Xu Z."/>
            <person name="Masuda Y."/>
            <person name="Hayakawa C."/>
            <person name="Ushijima N."/>
            <person name="Kawano K."/>
            <person name="Shiratori Y."/>
            <person name="Senoo K."/>
            <person name="Itoh H."/>
        </authorList>
    </citation>
    <scope>NUCLEOTIDE SEQUENCE [LARGE SCALE GENOMIC DNA]</scope>
    <source>
        <strain evidence="3 4">Red100</strain>
    </source>
</reference>
<keyword evidence="4" id="KW-1185">Reference proteome</keyword>
<sequence length="144" mass="15709">MHKKILLAYDGTEEGRVALLECADIAHLLRAETHLLAVMRMPAGVFLAEGFVPETFLEKEQRHIQSTIDDGVALLREGGGSAYGHLAYGEPVEEICRLAAELEVDLIVLGHQKQTSFASRWWKGSVGVSLLERAPCSILVAVGD</sequence>
<feature type="domain" description="UspA" evidence="2">
    <location>
        <begin position="1"/>
        <end position="140"/>
    </location>
</feature>
<comment type="similarity">
    <text evidence="1">Belongs to the universal stress protein A family.</text>
</comment>
<dbReference type="SUPFAM" id="SSF52402">
    <property type="entry name" value="Adenine nucleotide alpha hydrolases-like"/>
    <property type="match status" value="1"/>
</dbReference>
<evidence type="ECO:0000313" key="4">
    <source>
        <dbReference type="Proteomes" id="UP000798046"/>
    </source>
</evidence>
<dbReference type="PANTHER" id="PTHR46268:SF6">
    <property type="entry name" value="UNIVERSAL STRESS PROTEIN UP12"/>
    <property type="match status" value="1"/>
</dbReference>
<dbReference type="EMBL" id="VZRA01000001">
    <property type="protein sequence ID" value="KAB0671217.1"/>
    <property type="molecule type" value="Genomic_DNA"/>
</dbReference>
<evidence type="ECO:0000259" key="2">
    <source>
        <dbReference type="Pfam" id="PF00582"/>
    </source>
</evidence>
<dbReference type="Pfam" id="PF00582">
    <property type="entry name" value="Usp"/>
    <property type="match status" value="1"/>
</dbReference>
<protein>
    <submittedName>
        <fullName evidence="3">Universal stress protein</fullName>
    </submittedName>
</protein>
<organism evidence="3 4">
    <name type="scientific">Oryzomonas sagensis</name>
    <dbReference type="NCBI Taxonomy" id="2603857"/>
    <lineage>
        <taxon>Bacteria</taxon>
        <taxon>Pseudomonadati</taxon>
        <taxon>Thermodesulfobacteriota</taxon>
        <taxon>Desulfuromonadia</taxon>
        <taxon>Geobacterales</taxon>
        <taxon>Geobacteraceae</taxon>
        <taxon>Oryzomonas</taxon>
    </lineage>
</organism>
<proteinExistence type="inferred from homology"/>
<evidence type="ECO:0000256" key="1">
    <source>
        <dbReference type="ARBA" id="ARBA00008791"/>
    </source>
</evidence>
<name>A0ABQ6TR69_9BACT</name>
<dbReference type="InterPro" id="IPR014729">
    <property type="entry name" value="Rossmann-like_a/b/a_fold"/>
</dbReference>
<dbReference type="CDD" id="cd00293">
    <property type="entry name" value="USP-like"/>
    <property type="match status" value="1"/>
</dbReference>
<dbReference type="RefSeq" id="WP_151154690.1">
    <property type="nucleotide sequence ID" value="NZ_VZRA01000001.1"/>
</dbReference>